<accession>A0A927AU87</accession>
<organism evidence="3 4">
    <name type="scientific">Spirosoma profusum</name>
    <dbReference type="NCBI Taxonomy" id="2771354"/>
    <lineage>
        <taxon>Bacteria</taxon>
        <taxon>Pseudomonadati</taxon>
        <taxon>Bacteroidota</taxon>
        <taxon>Cytophagia</taxon>
        <taxon>Cytophagales</taxon>
        <taxon>Cytophagaceae</taxon>
        <taxon>Spirosoma</taxon>
    </lineage>
</organism>
<reference evidence="3" key="1">
    <citation type="submission" date="2020-09" db="EMBL/GenBank/DDBJ databases">
        <authorList>
            <person name="Kim M.K."/>
        </authorList>
    </citation>
    <scope>NUCLEOTIDE SEQUENCE</scope>
    <source>
        <strain evidence="3">BT702</strain>
    </source>
</reference>
<dbReference type="EMBL" id="JACWZY010000018">
    <property type="protein sequence ID" value="MBD2703017.1"/>
    <property type="molecule type" value="Genomic_DNA"/>
</dbReference>
<dbReference type="Gene3D" id="2.40.128.520">
    <property type="match status" value="1"/>
</dbReference>
<evidence type="ECO:0000259" key="2">
    <source>
        <dbReference type="Pfam" id="PF09917"/>
    </source>
</evidence>
<protein>
    <submittedName>
        <fullName evidence="3">DUF2147 domain-containing protein</fullName>
    </submittedName>
</protein>
<feature type="signal peptide" evidence="1">
    <location>
        <begin position="1"/>
        <end position="27"/>
    </location>
</feature>
<proteinExistence type="predicted"/>
<keyword evidence="4" id="KW-1185">Reference proteome</keyword>
<gene>
    <name evidence="3" type="ORF">IC229_20390</name>
</gene>
<evidence type="ECO:0000256" key="1">
    <source>
        <dbReference type="SAM" id="SignalP"/>
    </source>
</evidence>
<dbReference type="Pfam" id="PF09917">
    <property type="entry name" value="DUF2147"/>
    <property type="match status" value="1"/>
</dbReference>
<evidence type="ECO:0000313" key="4">
    <source>
        <dbReference type="Proteomes" id="UP000598820"/>
    </source>
</evidence>
<feature type="chain" id="PRO_5037265270" evidence="1">
    <location>
        <begin position="28"/>
        <end position="143"/>
    </location>
</feature>
<feature type="domain" description="DUF2147" evidence="2">
    <location>
        <begin position="40"/>
        <end position="139"/>
    </location>
</feature>
<name>A0A927AU87_9BACT</name>
<evidence type="ECO:0000313" key="3">
    <source>
        <dbReference type="EMBL" id="MBD2703017.1"/>
    </source>
</evidence>
<keyword evidence="1" id="KW-0732">Signal</keyword>
<dbReference type="AlphaFoldDB" id="A0A927AU87"/>
<dbReference type="Proteomes" id="UP000598820">
    <property type="component" value="Unassembled WGS sequence"/>
</dbReference>
<dbReference type="InterPro" id="IPR019223">
    <property type="entry name" value="DUF2147"/>
</dbReference>
<comment type="caution">
    <text evidence="3">The sequence shown here is derived from an EMBL/GenBank/DDBJ whole genome shotgun (WGS) entry which is preliminary data.</text>
</comment>
<sequence>MTFFRNFNYRNWYIFSLLLLSLLPVTSKSSNDHTADQILGRWLFPAKGSSVEVYRNGDRYFARIADVSTTGSQVFGLEKDQLLMRDLVFDGKGWTGGELIHPKTGHHFGVELKMVDAQTMTATVYKGYRWLHKEFVLTRPTKV</sequence>
<dbReference type="RefSeq" id="WP_190888861.1">
    <property type="nucleotide sequence ID" value="NZ_JACWZY010000018.1"/>
</dbReference>